<keyword evidence="6" id="KW-0472">Membrane</keyword>
<proteinExistence type="predicted"/>
<evidence type="ECO:0000256" key="2">
    <source>
        <dbReference type="ARBA" id="ARBA00022448"/>
    </source>
</evidence>
<feature type="non-terminal residue" evidence="11">
    <location>
        <position position="1"/>
    </location>
</feature>
<dbReference type="Pfam" id="PF07885">
    <property type="entry name" value="Ion_trans_2"/>
    <property type="match status" value="1"/>
</dbReference>
<evidence type="ECO:0000256" key="7">
    <source>
        <dbReference type="ARBA" id="ARBA00023303"/>
    </source>
</evidence>
<keyword evidence="10" id="KW-1185">Reference proteome</keyword>
<feature type="region of interest" description="Disordered" evidence="8">
    <location>
        <begin position="74"/>
        <end position="144"/>
    </location>
</feature>
<dbReference type="STRING" id="121845.A0A3Q0J8T7"/>
<evidence type="ECO:0000256" key="3">
    <source>
        <dbReference type="ARBA" id="ARBA00022692"/>
    </source>
</evidence>
<dbReference type="Proteomes" id="UP000079169">
    <property type="component" value="Unplaced"/>
</dbReference>
<evidence type="ECO:0000256" key="4">
    <source>
        <dbReference type="ARBA" id="ARBA00022989"/>
    </source>
</evidence>
<evidence type="ECO:0000259" key="9">
    <source>
        <dbReference type="Pfam" id="PF07885"/>
    </source>
</evidence>
<reference evidence="11" key="1">
    <citation type="submission" date="2025-08" db="UniProtKB">
        <authorList>
            <consortium name="RefSeq"/>
        </authorList>
    </citation>
    <scope>IDENTIFICATION</scope>
</reference>
<feature type="compositionally biased region" description="Polar residues" evidence="8">
    <location>
        <begin position="106"/>
        <end position="126"/>
    </location>
</feature>
<dbReference type="GO" id="GO:0005886">
    <property type="term" value="C:plasma membrane"/>
    <property type="evidence" value="ECO:0007669"/>
    <property type="project" value="TreeGrafter"/>
</dbReference>
<dbReference type="GeneID" id="113470565"/>
<gene>
    <name evidence="11" type="primary">LOC113470565</name>
</gene>
<keyword evidence="5" id="KW-0406">Ion transport</keyword>
<evidence type="ECO:0000256" key="1">
    <source>
        <dbReference type="ARBA" id="ARBA00004141"/>
    </source>
</evidence>
<comment type="subcellular location">
    <subcellularLocation>
        <location evidence="1">Membrane</location>
        <topology evidence="1">Multi-pass membrane protein</topology>
    </subcellularLocation>
</comment>
<dbReference type="PaxDb" id="121845-A0A3Q0J8T7"/>
<name>A0A3Q0J8T7_DIACI</name>
<sequence>YICIGAGVFAAWEEWSFLDGAYFCFVTLSTIGFGDLVPGKSFQRTDTQASQKGNRLGSSIAKITFEIIENMRLKSDSQSEKSKGTGSESETSKGSDIQSEKGVGARSQSETSTGADSKSEKTSGAGSESGKVPGYEDDYEDSGN</sequence>
<evidence type="ECO:0000313" key="10">
    <source>
        <dbReference type="Proteomes" id="UP000079169"/>
    </source>
</evidence>
<dbReference type="GO" id="GO:0030322">
    <property type="term" value="P:stabilization of membrane potential"/>
    <property type="evidence" value="ECO:0007669"/>
    <property type="project" value="TreeGrafter"/>
</dbReference>
<dbReference type="PANTHER" id="PTHR11003:SF352">
    <property type="entry name" value="BCDNA.GH04802-RELATED"/>
    <property type="match status" value="1"/>
</dbReference>
<evidence type="ECO:0000313" key="11">
    <source>
        <dbReference type="RefSeq" id="XP_026684902.1"/>
    </source>
</evidence>
<keyword evidence="2" id="KW-0813">Transport</keyword>
<protein>
    <submittedName>
        <fullName evidence="11">Outward-rectifier potassium channel TOK1-like</fullName>
    </submittedName>
</protein>
<dbReference type="InterPro" id="IPR003280">
    <property type="entry name" value="2pore_dom_K_chnl"/>
</dbReference>
<dbReference type="RefSeq" id="XP_026684902.1">
    <property type="nucleotide sequence ID" value="XM_026829101.1"/>
</dbReference>
<keyword evidence="7" id="KW-0407">Ion channel</keyword>
<dbReference type="Gene3D" id="1.10.287.70">
    <property type="match status" value="1"/>
</dbReference>
<evidence type="ECO:0000256" key="6">
    <source>
        <dbReference type="ARBA" id="ARBA00023136"/>
    </source>
</evidence>
<feature type="compositionally biased region" description="Low complexity" evidence="8">
    <location>
        <begin position="84"/>
        <end position="95"/>
    </location>
</feature>
<organism evidence="10 11">
    <name type="scientific">Diaphorina citri</name>
    <name type="common">Asian citrus psyllid</name>
    <dbReference type="NCBI Taxonomy" id="121845"/>
    <lineage>
        <taxon>Eukaryota</taxon>
        <taxon>Metazoa</taxon>
        <taxon>Ecdysozoa</taxon>
        <taxon>Arthropoda</taxon>
        <taxon>Hexapoda</taxon>
        <taxon>Insecta</taxon>
        <taxon>Pterygota</taxon>
        <taxon>Neoptera</taxon>
        <taxon>Paraneoptera</taxon>
        <taxon>Hemiptera</taxon>
        <taxon>Sternorrhyncha</taxon>
        <taxon>Psylloidea</taxon>
        <taxon>Psyllidae</taxon>
        <taxon>Diaphorininae</taxon>
        <taxon>Diaphorina</taxon>
    </lineage>
</organism>
<dbReference type="AlphaFoldDB" id="A0A3Q0J8T7"/>
<accession>A0A3Q0J8T7</accession>
<dbReference type="PANTHER" id="PTHR11003">
    <property type="entry name" value="POTASSIUM CHANNEL, SUBFAMILY K"/>
    <property type="match status" value="1"/>
</dbReference>
<evidence type="ECO:0000256" key="8">
    <source>
        <dbReference type="SAM" id="MobiDB-lite"/>
    </source>
</evidence>
<feature type="compositionally biased region" description="Acidic residues" evidence="8">
    <location>
        <begin position="135"/>
        <end position="144"/>
    </location>
</feature>
<keyword evidence="3" id="KW-0812">Transmembrane</keyword>
<dbReference type="GO" id="GO:0015271">
    <property type="term" value="F:outward rectifier potassium channel activity"/>
    <property type="evidence" value="ECO:0007669"/>
    <property type="project" value="TreeGrafter"/>
</dbReference>
<feature type="compositionally biased region" description="Basic and acidic residues" evidence="8">
    <location>
        <begin position="74"/>
        <end position="83"/>
    </location>
</feature>
<evidence type="ECO:0000256" key="5">
    <source>
        <dbReference type="ARBA" id="ARBA00023065"/>
    </source>
</evidence>
<feature type="domain" description="Potassium channel" evidence="9">
    <location>
        <begin position="1"/>
        <end position="44"/>
    </location>
</feature>
<dbReference type="SUPFAM" id="SSF81324">
    <property type="entry name" value="Voltage-gated potassium channels"/>
    <property type="match status" value="1"/>
</dbReference>
<dbReference type="KEGG" id="dci:113470565"/>
<dbReference type="InterPro" id="IPR013099">
    <property type="entry name" value="K_chnl_dom"/>
</dbReference>
<keyword evidence="4" id="KW-1133">Transmembrane helix</keyword>
<dbReference type="GO" id="GO:0022841">
    <property type="term" value="F:potassium ion leak channel activity"/>
    <property type="evidence" value="ECO:0007669"/>
    <property type="project" value="TreeGrafter"/>
</dbReference>